<dbReference type="InterPro" id="IPR009057">
    <property type="entry name" value="Homeodomain-like_sf"/>
</dbReference>
<keyword evidence="1 2" id="KW-0238">DNA-binding</keyword>
<reference evidence="4" key="1">
    <citation type="submission" date="2022-12" db="EMBL/GenBank/DDBJ databases">
        <authorList>
            <person name="Wang J."/>
        </authorList>
    </citation>
    <scope>NUCLEOTIDE SEQUENCE</scope>
    <source>
        <strain evidence="4">HY-42-06</strain>
    </source>
</reference>
<dbReference type="InterPro" id="IPR039532">
    <property type="entry name" value="TetR_C_Firmicutes"/>
</dbReference>
<proteinExistence type="predicted"/>
<protein>
    <submittedName>
        <fullName evidence="4">TetR/AcrR family transcriptional regulator C-terminal domain-containing protein</fullName>
    </submittedName>
</protein>
<dbReference type="PROSITE" id="PS50977">
    <property type="entry name" value="HTH_TETR_2"/>
    <property type="match status" value="1"/>
</dbReference>
<feature type="domain" description="HTH tetR-type" evidence="3">
    <location>
        <begin position="3"/>
        <end position="63"/>
    </location>
</feature>
<evidence type="ECO:0000259" key="3">
    <source>
        <dbReference type="PROSITE" id="PS50977"/>
    </source>
</evidence>
<feature type="DNA-binding region" description="H-T-H motif" evidence="2">
    <location>
        <begin position="26"/>
        <end position="45"/>
    </location>
</feature>
<dbReference type="RefSeq" id="WP_268050633.1">
    <property type="nucleotide sequence ID" value="NZ_JAPQES010000005.1"/>
</dbReference>
<evidence type="ECO:0000256" key="1">
    <source>
        <dbReference type="ARBA" id="ARBA00023125"/>
    </source>
</evidence>
<dbReference type="InterPro" id="IPR050624">
    <property type="entry name" value="HTH-type_Tx_Regulator"/>
</dbReference>
<dbReference type="SUPFAM" id="SSF46689">
    <property type="entry name" value="Homeodomain-like"/>
    <property type="match status" value="1"/>
</dbReference>
<keyword evidence="5" id="KW-1185">Reference proteome</keyword>
<evidence type="ECO:0000313" key="4">
    <source>
        <dbReference type="EMBL" id="MCY6371750.1"/>
    </source>
</evidence>
<comment type="caution">
    <text evidence="4">The sequence shown here is derived from an EMBL/GenBank/DDBJ whole genome shotgun (WGS) entry which is preliminary data.</text>
</comment>
<dbReference type="Proteomes" id="UP001079657">
    <property type="component" value="Unassembled WGS sequence"/>
</dbReference>
<dbReference type="PANTHER" id="PTHR43479">
    <property type="entry name" value="ACREF/ENVCD OPERON REPRESSOR-RELATED"/>
    <property type="match status" value="1"/>
</dbReference>
<evidence type="ECO:0000313" key="5">
    <source>
        <dbReference type="Proteomes" id="UP001079657"/>
    </source>
</evidence>
<dbReference type="Pfam" id="PF14278">
    <property type="entry name" value="TetR_C_8"/>
    <property type="match status" value="1"/>
</dbReference>
<dbReference type="Gene3D" id="1.10.357.10">
    <property type="entry name" value="Tetracycline Repressor, domain 2"/>
    <property type="match status" value="1"/>
</dbReference>
<gene>
    <name evidence="4" type="ORF">OXH55_13975</name>
</gene>
<dbReference type="PANTHER" id="PTHR43479:SF7">
    <property type="entry name" value="TETR-FAMILY TRANSCRIPTIONAL REGULATOR"/>
    <property type="match status" value="1"/>
</dbReference>
<evidence type="ECO:0000256" key="2">
    <source>
        <dbReference type="PROSITE-ProRule" id="PRU00335"/>
    </source>
</evidence>
<sequence>MSEITKKALAESLKKQMQTIPLAKITVNDVVDECGLNRRTLYYYFRDIYDLLEWIFKTEIKKVLGKNKTYGTWQKGFLEILSYLCENQKVVLNTYNSIDRDCLENHLHNEIFNLILEVVNELAKDLNVSAEDKKYIVKFYEIALVGIISDWIRNNMTEYPEKIIDNLDKIIGGDIYRALLKYEKKGKSN</sequence>
<dbReference type="Pfam" id="PF00440">
    <property type="entry name" value="TetR_N"/>
    <property type="match status" value="1"/>
</dbReference>
<organism evidence="4 5">
    <name type="scientific">Clostridium ganghwense</name>
    <dbReference type="NCBI Taxonomy" id="312089"/>
    <lineage>
        <taxon>Bacteria</taxon>
        <taxon>Bacillati</taxon>
        <taxon>Bacillota</taxon>
        <taxon>Clostridia</taxon>
        <taxon>Eubacteriales</taxon>
        <taxon>Clostridiaceae</taxon>
        <taxon>Clostridium</taxon>
    </lineage>
</organism>
<dbReference type="EMBL" id="JAPQES010000005">
    <property type="protein sequence ID" value="MCY6371750.1"/>
    <property type="molecule type" value="Genomic_DNA"/>
</dbReference>
<dbReference type="InterPro" id="IPR001647">
    <property type="entry name" value="HTH_TetR"/>
</dbReference>
<name>A0ABT4CRQ5_9CLOT</name>
<accession>A0ABT4CRQ5</accession>